<organism evidence="6 7">
    <name type="scientific">Pisum sativum</name>
    <name type="common">Garden pea</name>
    <name type="synonym">Lathyrus oleraceus</name>
    <dbReference type="NCBI Taxonomy" id="3888"/>
    <lineage>
        <taxon>Eukaryota</taxon>
        <taxon>Viridiplantae</taxon>
        <taxon>Streptophyta</taxon>
        <taxon>Embryophyta</taxon>
        <taxon>Tracheophyta</taxon>
        <taxon>Spermatophyta</taxon>
        <taxon>Magnoliopsida</taxon>
        <taxon>eudicotyledons</taxon>
        <taxon>Gunneridae</taxon>
        <taxon>Pentapetalae</taxon>
        <taxon>rosids</taxon>
        <taxon>fabids</taxon>
        <taxon>Fabales</taxon>
        <taxon>Fabaceae</taxon>
        <taxon>Papilionoideae</taxon>
        <taxon>50 kb inversion clade</taxon>
        <taxon>NPAAA clade</taxon>
        <taxon>Hologalegina</taxon>
        <taxon>IRL clade</taxon>
        <taxon>Fabeae</taxon>
        <taxon>Lathyrus</taxon>
    </lineage>
</organism>
<gene>
    <name evidence="6" type="ORF">KIW84_010771</name>
</gene>
<evidence type="ECO:0000256" key="1">
    <source>
        <dbReference type="ARBA" id="ARBA00004123"/>
    </source>
</evidence>
<dbReference type="InterPro" id="IPR005541">
    <property type="entry name" value="KNOX2"/>
</dbReference>
<reference evidence="6 7" key="1">
    <citation type="journal article" date="2022" name="Nat. Genet.">
        <title>Improved pea reference genome and pan-genome highlight genomic features and evolutionary characteristics.</title>
        <authorList>
            <person name="Yang T."/>
            <person name="Liu R."/>
            <person name="Luo Y."/>
            <person name="Hu S."/>
            <person name="Wang D."/>
            <person name="Wang C."/>
            <person name="Pandey M.K."/>
            <person name="Ge S."/>
            <person name="Xu Q."/>
            <person name="Li N."/>
            <person name="Li G."/>
            <person name="Huang Y."/>
            <person name="Saxena R.K."/>
            <person name="Ji Y."/>
            <person name="Li M."/>
            <person name="Yan X."/>
            <person name="He Y."/>
            <person name="Liu Y."/>
            <person name="Wang X."/>
            <person name="Xiang C."/>
            <person name="Varshney R.K."/>
            <person name="Ding H."/>
            <person name="Gao S."/>
            <person name="Zong X."/>
        </authorList>
    </citation>
    <scope>NUCLEOTIDE SEQUENCE [LARGE SCALE GENOMIC DNA]</scope>
    <source>
        <strain evidence="6 7">cv. Zhongwan 6</strain>
    </source>
</reference>
<dbReference type="Pfam" id="PF03790">
    <property type="entry name" value="KNOX1"/>
    <property type="match status" value="1"/>
</dbReference>
<protein>
    <submittedName>
        <fullName evidence="6">Uncharacterized protein</fullName>
    </submittedName>
</protein>
<proteinExistence type="predicted"/>
<evidence type="ECO:0000256" key="3">
    <source>
        <dbReference type="SAM" id="MobiDB-lite"/>
    </source>
</evidence>
<dbReference type="Pfam" id="PF03791">
    <property type="entry name" value="KNOX2"/>
    <property type="match status" value="1"/>
</dbReference>
<evidence type="ECO:0000313" key="7">
    <source>
        <dbReference type="Proteomes" id="UP001058974"/>
    </source>
</evidence>
<comment type="subcellular location">
    <subcellularLocation>
        <location evidence="1">Nucleus</location>
    </subcellularLocation>
</comment>
<dbReference type="SMART" id="SM01256">
    <property type="entry name" value="KNOX2"/>
    <property type="match status" value="1"/>
</dbReference>
<dbReference type="EMBL" id="JAMSHJ010000001">
    <property type="protein sequence ID" value="KAI5441423.1"/>
    <property type="molecule type" value="Genomic_DNA"/>
</dbReference>
<dbReference type="SMART" id="SM01255">
    <property type="entry name" value="KNOX1"/>
    <property type="match status" value="1"/>
</dbReference>
<sequence>MSSVVYVVYQRLLFHLLKNRYMESKMNSFVLVVDDDVKYKEEEQEQQQQSGVHEHADHVEENSEILKRRISNHPLYEFLVEAHLDCLKVGDISNLEIEKKDKKKAMKKQNLDMLSQSELDLFMEAYCLALNKLKEAMEEPQQNSMAFINNMHSQLRELTQATTTAPNDSPATTSSSEETQQFRRNPTI</sequence>
<name>A0A9D4YMZ3_PEA</name>
<feature type="domain" description="KNOX2" evidence="5">
    <location>
        <begin position="109"/>
        <end position="160"/>
    </location>
</feature>
<dbReference type="GO" id="GO:0003677">
    <property type="term" value="F:DNA binding"/>
    <property type="evidence" value="ECO:0007669"/>
    <property type="project" value="InterPro"/>
</dbReference>
<evidence type="ECO:0000259" key="4">
    <source>
        <dbReference type="SMART" id="SM01255"/>
    </source>
</evidence>
<feature type="region of interest" description="Disordered" evidence="3">
    <location>
        <begin position="162"/>
        <end position="188"/>
    </location>
</feature>
<accession>A0A9D4YMZ3</accession>
<evidence type="ECO:0000313" key="6">
    <source>
        <dbReference type="EMBL" id="KAI5441423.1"/>
    </source>
</evidence>
<dbReference type="InterPro" id="IPR005540">
    <property type="entry name" value="KNOX1"/>
</dbReference>
<evidence type="ECO:0000259" key="5">
    <source>
        <dbReference type="SMART" id="SM01256"/>
    </source>
</evidence>
<dbReference type="Proteomes" id="UP001058974">
    <property type="component" value="Chromosome 1"/>
</dbReference>
<dbReference type="OrthoDB" id="1704693at2759"/>
<dbReference type="Gramene" id="Psat01G0077100-T1">
    <property type="protein sequence ID" value="KAI5441423.1"/>
    <property type="gene ID" value="KIW84_010771"/>
</dbReference>
<keyword evidence="7" id="KW-1185">Reference proteome</keyword>
<comment type="caution">
    <text evidence="6">The sequence shown here is derived from an EMBL/GenBank/DDBJ whole genome shotgun (WGS) entry which is preliminary data.</text>
</comment>
<dbReference type="PANTHER" id="PTHR48452">
    <property type="entry name" value="FUSED COMPOUND LEAF 1"/>
    <property type="match status" value="1"/>
</dbReference>
<dbReference type="GO" id="GO:0005634">
    <property type="term" value="C:nucleus"/>
    <property type="evidence" value="ECO:0007669"/>
    <property type="project" value="UniProtKB-SubCell"/>
</dbReference>
<feature type="domain" description="KNOX1" evidence="4">
    <location>
        <begin position="64"/>
        <end position="109"/>
    </location>
</feature>
<dbReference type="PANTHER" id="PTHR48452:SF1">
    <property type="entry name" value="FUSED COMPOUND LEAF 1"/>
    <property type="match status" value="1"/>
</dbReference>
<dbReference type="AlphaFoldDB" id="A0A9D4YMZ3"/>
<evidence type="ECO:0000256" key="2">
    <source>
        <dbReference type="ARBA" id="ARBA00023242"/>
    </source>
</evidence>
<keyword evidence="2" id="KW-0539">Nucleus</keyword>